<sequence>MLVASNRGPVSYTVDEDGSPRAKRGGGGLVSGLSAIGPDADSLWVCAALGDGDREAVRRAGGGPLPDEDTGGQRVRMLDIDAQVHADAYNGIANSVLWFVHHMLYQTPLEPVFDAEFRRQWASYEAYNRAFAEALAGAAAEGAAVLVQDYHLCLVPGMLRELRPDLRIGHFSHTPWAPPEYFGLLPGDIREQLLAGMLGADRVAFLTRRWANAFTECCQAVLGPGAPAVRVGVHGLGADADFLRKRAHEPDVDERLAALRAEIGEGRRSIVRVDRTELSKNIVRGLLAYRQLLDDHPEWRERVVHLAFAYPSRQDLAVYRDYTAEVQRVAQEINSVYGTPGWTPVVLHVKDDFARSLAAYRLADVALVNPIRDGMNLVAKEVPVVSDQGCALVLSREAGAYEELGAHAFPVNPYDVLETARALHAALSLPPEERADRTKRLAAAATALPPAQWFLDQLRALEDLQPS</sequence>
<dbReference type="Proteomes" id="UP000035366">
    <property type="component" value="Chromosome"/>
</dbReference>
<evidence type="ECO:0000313" key="4">
    <source>
        <dbReference type="Proteomes" id="UP000035366"/>
    </source>
</evidence>
<dbReference type="Gene3D" id="3.40.50.2000">
    <property type="entry name" value="Glycogen Phosphorylase B"/>
    <property type="match status" value="2"/>
</dbReference>
<name>A0ABM5TN42_9ACTN</name>
<proteinExistence type="inferred from homology"/>
<organism evidence="3 4">
    <name type="scientific">Streptomyces incarnatus</name>
    <dbReference type="NCBI Taxonomy" id="665007"/>
    <lineage>
        <taxon>Bacteria</taxon>
        <taxon>Bacillati</taxon>
        <taxon>Actinomycetota</taxon>
        <taxon>Actinomycetes</taxon>
        <taxon>Kitasatosporales</taxon>
        <taxon>Streptomycetaceae</taxon>
        <taxon>Streptomyces</taxon>
    </lineage>
</organism>
<dbReference type="PANTHER" id="PTHR10788">
    <property type="entry name" value="TREHALOSE-6-PHOSPHATE SYNTHASE"/>
    <property type="match status" value="1"/>
</dbReference>
<evidence type="ECO:0000256" key="2">
    <source>
        <dbReference type="SAM" id="MobiDB-lite"/>
    </source>
</evidence>
<dbReference type="InterPro" id="IPR001830">
    <property type="entry name" value="Glyco_trans_20"/>
</dbReference>
<evidence type="ECO:0000313" key="3">
    <source>
        <dbReference type="EMBL" id="AKJ12390.1"/>
    </source>
</evidence>
<dbReference type="SUPFAM" id="SSF53756">
    <property type="entry name" value="UDP-Glycosyltransferase/glycogen phosphorylase"/>
    <property type="match status" value="1"/>
</dbReference>
<dbReference type="EMBL" id="CP011497">
    <property type="protein sequence ID" value="AKJ12390.1"/>
    <property type="molecule type" value="Genomic_DNA"/>
</dbReference>
<reference evidence="3 4" key="1">
    <citation type="journal article" date="2015" name="ISME J.">
        <title>Draft Genome Sequence of Streptomyces incarnatus NRRL8089, which Produces the Nucleoside Antibiotic Sinefungin.</title>
        <authorList>
            <person name="Oshima K."/>
            <person name="Hattori M."/>
            <person name="Shimizu H."/>
            <person name="Fukuda K."/>
            <person name="Nemoto M."/>
            <person name="Inagaki K."/>
            <person name="Tamura T."/>
        </authorList>
    </citation>
    <scope>NUCLEOTIDE SEQUENCE [LARGE SCALE GENOMIC DNA]</scope>
    <source>
        <strain evidence="3 4">NRRL 8089</strain>
    </source>
</reference>
<keyword evidence="4" id="KW-1185">Reference proteome</keyword>
<feature type="region of interest" description="Disordered" evidence="2">
    <location>
        <begin position="1"/>
        <end position="26"/>
    </location>
</feature>
<gene>
    <name evidence="3" type="ORF">ABB07_20865</name>
</gene>
<dbReference type="Pfam" id="PF00982">
    <property type="entry name" value="Glyco_transf_20"/>
    <property type="match status" value="1"/>
</dbReference>
<comment type="similarity">
    <text evidence="1">Belongs to the glycosyltransferase 20 family.</text>
</comment>
<accession>A0ABM5TN42</accession>
<dbReference type="CDD" id="cd03788">
    <property type="entry name" value="GT20_TPS"/>
    <property type="match status" value="1"/>
</dbReference>
<protein>
    <submittedName>
        <fullName evidence="3">Alpha,alpha-trehalose-phosphate synthase</fullName>
    </submittedName>
</protein>
<dbReference type="PANTHER" id="PTHR10788:SF106">
    <property type="entry name" value="BCDNA.GH08860"/>
    <property type="match status" value="1"/>
</dbReference>
<evidence type="ECO:0000256" key="1">
    <source>
        <dbReference type="ARBA" id="ARBA00008799"/>
    </source>
</evidence>